<keyword evidence="1" id="KW-0805">Transcription regulation</keyword>
<keyword evidence="2" id="KW-0238">DNA-binding</keyword>
<dbReference type="Pfam" id="PF13377">
    <property type="entry name" value="Peripla_BP_3"/>
    <property type="match status" value="1"/>
</dbReference>
<feature type="domain" description="Transcriptional regulator LacI/GalR-like sensor" evidence="4">
    <location>
        <begin position="124"/>
        <end position="281"/>
    </location>
</feature>
<sequence length="281" mass="30824">MTSLHSADVEASVGLCLHQPRRRVPMEPFWQRFITGAEEALAARGHRLLMKVVASLDDEVRVHARWHEEARVRGVIVADLTPADPRLDSLSQLGLPAVALARAEDAPGFSTFTDDNVEIVDRVVAHFAERGHRHLARVTGPAMYVHTQLRDEAFARACEALRIRHERVEADFTSDGGAAATRELLARADAPSGILFDNDVMALAGLEVCRELEQAVPERMAIVAWDDSVALQLASPTVTALAHDLTRYGRGATELLLDTIADGRVRTGRAEPPRLVVREST</sequence>
<evidence type="ECO:0000313" key="6">
    <source>
        <dbReference type="Proteomes" id="UP000293865"/>
    </source>
</evidence>
<comment type="caution">
    <text evidence="5">The sequence shown here is derived from an EMBL/GenBank/DDBJ whole genome shotgun (WGS) entry which is preliminary data.</text>
</comment>
<protein>
    <submittedName>
        <fullName evidence="5">LacI family transcriptional regulator</fullName>
    </submittedName>
</protein>
<dbReference type="CDD" id="cd06267">
    <property type="entry name" value="PBP1_LacI_sugar_binding-like"/>
    <property type="match status" value="1"/>
</dbReference>
<keyword evidence="3" id="KW-0804">Transcription</keyword>
<dbReference type="PANTHER" id="PTHR30146">
    <property type="entry name" value="LACI-RELATED TRANSCRIPTIONAL REPRESSOR"/>
    <property type="match status" value="1"/>
</dbReference>
<dbReference type="Proteomes" id="UP000293865">
    <property type="component" value="Unassembled WGS sequence"/>
</dbReference>
<dbReference type="InterPro" id="IPR046335">
    <property type="entry name" value="LacI/GalR-like_sensor"/>
</dbReference>
<accession>A0A4Q2KV08</accession>
<gene>
    <name evidence="5" type="ORF">ESP51_12095</name>
</gene>
<keyword evidence="6" id="KW-1185">Reference proteome</keyword>
<evidence type="ECO:0000256" key="1">
    <source>
        <dbReference type="ARBA" id="ARBA00023015"/>
    </source>
</evidence>
<evidence type="ECO:0000256" key="2">
    <source>
        <dbReference type="ARBA" id="ARBA00023125"/>
    </source>
</evidence>
<reference evidence="5 6" key="1">
    <citation type="submission" date="2019-01" db="EMBL/GenBank/DDBJ databases">
        <title>Agromyces.</title>
        <authorList>
            <person name="Li J."/>
        </authorList>
    </citation>
    <scope>NUCLEOTIDE SEQUENCE [LARGE SCALE GENOMIC DNA]</scope>
    <source>
        <strain evidence="5 6">DSM 15934</strain>
    </source>
</reference>
<proteinExistence type="predicted"/>
<dbReference type="OrthoDB" id="1938857at2"/>
<dbReference type="SUPFAM" id="SSF53822">
    <property type="entry name" value="Periplasmic binding protein-like I"/>
    <property type="match status" value="1"/>
</dbReference>
<dbReference type="InterPro" id="IPR028082">
    <property type="entry name" value="Peripla_BP_I"/>
</dbReference>
<organism evidence="5 6">
    <name type="scientific">Agromyces albus</name>
    <dbReference type="NCBI Taxonomy" id="205332"/>
    <lineage>
        <taxon>Bacteria</taxon>
        <taxon>Bacillati</taxon>
        <taxon>Actinomycetota</taxon>
        <taxon>Actinomycetes</taxon>
        <taxon>Micrococcales</taxon>
        <taxon>Microbacteriaceae</taxon>
        <taxon>Agromyces</taxon>
    </lineage>
</organism>
<evidence type="ECO:0000256" key="3">
    <source>
        <dbReference type="ARBA" id="ARBA00023163"/>
    </source>
</evidence>
<name>A0A4Q2KV08_9MICO</name>
<evidence type="ECO:0000313" key="5">
    <source>
        <dbReference type="EMBL" id="RXZ69388.1"/>
    </source>
</evidence>
<dbReference type="GO" id="GO:0003700">
    <property type="term" value="F:DNA-binding transcription factor activity"/>
    <property type="evidence" value="ECO:0007669"/>
    <property type="project" value="TreeGrafter"/>
</dbReference>
<dbReference type="Gene3D" id="3.40.50.2300">
    <property type="match status" value="2"/>
</dbReference>
<evidence type="ECO:0000259" key="4">
    <source>
        <dbReference type="Pfam" id="PF13377"/>
    </source>
</evidence>
<dbReference type="RefSeq" id="WP_129521156.1">
    <property type="nucleotide sequence ID" value="NZ_SDPN01000021.1"/>
</dbReference>
<dbReference type="EMBL" id="SDPN01000021">
    <property type="protein sequence ID" value="RXZ69388.1"/>
    <property type="molecule type" value="Genomic_DNA"/>
</dbReference>
<dbReference type="GO" id="GO:0000976">
    <property type="term" value="F:transcription cis-regulatory region binding"/>
    <property type="evidence" value="ECO:0007669"/>
    <property type="project" value="TreeGrafter"/>
</dbReference>
<dbReference type="PANTHER" id="PTHR30146:SF155">
    <property type="entry name" value="ALANINE RACEMASE"/>
    <property type="match status" value="1"/>
</dbReference>
<dbReference type="AlphaFoldDB" id="A0A4Q2KV08"/>